<dbReference type="InterPro" id="IPR006058">
    <property type="entry name" value="2Fe2S_fd_BS"/>
</dbReference>
<keyword evidence="5" id="KW-1185">Reference proteome</keyword>
<dbReference type="Gene3D" id="2.40.33.20">
    <property type="entry name" value="PK beta-barrel domain-like"/>
    <property type="match status" value="1"/>
</dbReference>
<dbReference type="Proteomes" id="UP000460221">
    <property type="component" value="Unassembled WGS sequence"/>
</dbReference>
<evidence type="ECO:0000313" key="5">
    <source>
        <dbReference type="Proteomes" id="UP000460221"/>
    </source>
</evidence>
<dbReference type="InterPro" id="IPR052353">
    <property type="entry name" value="Benzoxazolinone_Detox_Enz"/>
</dbReference>
<dbReference type="RefSeq" id="WP_154769021.1">
    <property type="nucleotide sequence ID" value="NZ_WLYK01000005.1"/>
</dbReference>
<dbReference type="Gene3D" id="3.40.50.80">
    <property type="entry name" value="Nucleotide-binding domain of ferredoxin-NADP reductase (FNR) module"/>
    <property type="match status" value="1"/>
</dbReference>
<dbReference type="CDD" id="cd06185">
    <property type="entry name" value="PDR_like"/>
    <property type="match status" value="1"/>
</dbReference>
<dbReference type="PROSITE" id="PS51085">
    <property type="entry name" value="2FE2S_FER_2"/>
    <property type="match status" value="1"/>
</dbReference>
<proteinExistence type="predicted"/>
<dbReference type="Pfam" id="PF03473">
    <property type="entry name" value="MOSC"/>
    <property type="match status" value="1"/>
</dbReference>
<dbReference type="PRINTS" id="PR00409">
    <property type="entry name" value="PHDIOXRDTASE"/>
</dbReference>
<name>A0A7K1FP03_9ACTN</name>
<dbReference type="InterPro" id="IPR011037">
    <property type="entry name" value="Pyrv_Knase-like_insert_dom_sf"/>
</dbReference>
<dbReference type="SUPFAM" id="SSF63380">
    <property type="entry name" value="Riboflavin synthase domain-like"/>
    <property type="match status" value="1"/>
</dbReference>
<dbReference type="CDD" id="cd00207">
    <property type="entry name" value="fer2"/>
    <property type="match status" value="1"/>
</dbReference>
<gene>
    <name evidence="4" type="ORF">GIS00_13980</name>
</gene>
<dbReference type="InterPro" id="IPR039261">
    <property type="entry name" value="FNR_nucleotide-bd"/>
</dbReference>
<dbReference type="Gene3D" id="3.10.20.30">
    <property type="match status" value="1"/>
</dbReference>
<dbReference type="GO" id="GO:0030170">
    <property type="term" value="F:pyridoxal phosphate binding"/>
    <property type="evidence" value="ECO:0007669"/>
    <property type="project" value="InterPro"/>
</dbReference>
<dbReference type="SUPFAM" id="SSF50800">
    <property type="entry name" value="PK beta-barrel domain-like"/>
    <property type="match status" value="1"/>
</dbReference>
<evidence type="ECO:0000259" key="2">
    <source>
        <dbReference type="PROSITE" id="PS51340"/>
    </source>
</evidence>
<dbReference type="PANTHER" id="PTHR30212">
    <property type="entry name" value="PROTEIN YIIM"/>
    <property type="match status" value="1"/>
</dbReference>
<organism evidence="4 5">
    <name type="scientific">Nakamurella alba</name>
    <dbReference type="NCBI Taxonomy" id="2665158"/>
    <lineage>
        <taxon>Bacteria</taxon>
        <taxon>Bacillati</taxon>
        <taxon>Actinomycetota</taxon>
        <taxon>Actinomycetes</taxon>
        <taxon>Nakamurellales</taxon>
        <taxon>Nakamurellaceae</taxon>
        <taxon>Nakamurella</taxon>
    </lineage>
</organism>
<dbReference type="PROSITE" id="PS51340">
    <property type="entry name" value="MOSC"/>
    <property type="match status" value="1"/>
</dbReference>
<dbReference type="InterPro" id="IPR005163">
    <property type="entry name" value="Tri_helical_YiiM-like"/>
</dbReference>
<dbReference type="SUPFAM" id="SSF54292">
    <property type="entry name" value="2Fe-2S ferredoxin-like"/>
    <property type="match status" value="1"/>
</dbReference>
<dbReference type="Pfam" id="PF03475">
    <property type="entry name" value="YiiM_3-alpha"/>
    <property type="match status" value="1"/>
</dbReference>
<dbReference type="InterPro" id="IPR017938">
    <property type="entry name" value="Riboflavin_synthase-like_b-brl"/>
</dbReference>
<reference evidence="4 5" key="1">
    <citation type="submission" date="2019-11" db="EMBL/GenBank/DDBJ databases">
        <authorList>
            <person name="Jiang L.-Q."/>
        </authorList>
    </citation>
    <scope>NUCLEOTIDE SEQUENCE [LARGE SCALE GENOMIC DNA]</scope>
    <source>
        <strain evidence="4 5">YIM 132087</strain>
    </source>
</reference>
<dbReference type="PANTHER" id="PTHR30212:SF2">
    <property type="entry name" value="PROTEIN YIIM"/>
    <property type="match status" value="1"/>
</dbReference>
<dbReference type="InterPro" id="IPR001041">
    <property type="entry name" value="2Fe-2S_ferredoxin-type"/>
</dbReference>
<evidence type="ECO:0000259" key="3">
    <source>
        <dbReference type="PROSITE" id="PS51384"/>
    </source>
</evidence>
<comment type="caution">
    <text evidence="4">The sequence shown here is derived from an EMBL/GenBank/DDBJ whole genome shotgun (WGS) entry which is preliminary data.</text>
</comment>
<dbReference type="Pfam" id="PF00111">
    <property type="entry name" value="Fer2"/>
    <property type="match status" value="1"/>
</dbReference>
<feature type="domain" description="FAD-binding FR-type" evidence="3">
    <location>
        <begin position="241"/>
        <end position="342"/>
    </location>
</feature>
<evidence type="ECO:0000259" key="1">
    <source>
        <dbReference type="PROSITE" id="PS51085"/>
    </source>
</evidence>
<dbReference type="AlphaFoldDB" id="A0A7K1FP03"/>
<dbReference type="GO" id="GO:0030151">
    <property type="term" value="F:molybdenum ion binding"/>
    <property type="evidence" value="ECO:0007669"/>
    <property type="project" value="InterPro"/>
</dbReference>
<accession>A0A7K1FP03</accession>
<dbReference type="GO" id="GO:0051537">
    <property type="term" value="F:2 iron, 2 sulfur cluster binding"/>
    <property type="evidence" value="ECO:0007669"/>
    <property type="project" value="InterPro"/>
</dbReference>
<dbReference type="InterPro" id="IPR012675">
    <property type="entry name" value="Beta-grasp_dom_sf"/>
</dbReference>
<feature type="domain" description="2Fe-2S ferredoxin-type" evidence="1">
    <location>
        <begin position="469"/>
        <end position="553"/>
    </location>
</feature>
<dbReference type="InterPro" id="IPR017927">
    <property type="entry name" value="FAD-bd_FR_type"/>
</dbReference>
<feature type="domain" description="MOSC" evidence="2">
    <location>
        <begin position="36"/>
        <end position="172"/>
    </location>
</feature>
<dbReference type="SUPFAM" id="SSF52343">
    <property type="entry name" value="Ferredoxin reductase-like, C-terminal NADP-linked domain"/>
    <property type="match status" value="1"/>
</dbReference>
<evidence type="ECO:0000313" key="4">
    <source>
        <dbReference type="EMBL" id="MTD15049.1"/>
    </source>
</evidence>
<protein>
    <submittedName>
        <fullName evidence="4">MOSC domain-containing protein</fullName>
    </submittedName>
</protein>
<dbReference type="EMBL" id="WLYK01000005">
    <property type="protein sequence ID" value="MTD15049.1"/>
    <property type="molecule type" value="Genomic_DNA"/>
</dbReference>
<dbReference type="GO" id="GO:0016491">
    <property type="term" value="F:oxidoreductase activity"/>
    <property type="evidence" value="ECO:0007669"/>
    <property type="project" value="InterPro"/>
</dbReference>
<dbReference type="Gene3D" id="2.40.30.10">
    <property type="entry name" value="Translation factors"/>
    <property type="match status" value="1"/>
</dbReference>
<sequence length="553" mass="59457">MTTVLTALPTARLLQVRLGGIAILGSSGIRTGIDKQEVAGSIRIGPHGLDGDLHAETFHGGAEKAILQYDPAHYDRWREEFPENSERFVPGAFGENFVAHGFSETTLCIGDVVRAGTALLQVSESRQPCFKLNHRMGHPDISRRSQATGRTGWMYRVLQPGEVAEGDLLEVIDRPLPDWPISRVQRYLYDEIDNLAAAAQLAELELLSPGFRTLFRNRLENSEIEDWESRLSNGSLPTGTVRWWEADVAEIVEETATVRSFRLTAVDGAEWPAYEAGAHVDIKVDNALTRSYSLCTLPAADGYRIAVALATDGRGGSRHLHGGVQIGDRITVSAPRNHFPLAAGPGPHVMVAGGIGITPFLSMIEQLEADGTDWNLHYLCRSADAAAFHPALSRAYGTRVRLHVTDGDPLRRIDLAALVADLPASAHLYCCGPTTLMAALREAAADRPDGTVHLESFAGPAAPGVADCAPFTARIASTGETLDIPADSTLLAELRTAGIPVESSCETGTCGTCRVGVLAGDVEHRDLVLSPRERKLCMAACVSRATGTVLLDL</sequence>
<dbReference type="InterPro" id="IPR005302">
    <property type="entry name" value="MoCF_Sase_C"/>
</dbReference>
<dbReference type="PROSITE" id="PS00197">
    <property type="entry name" value="2FE2S_FER_1"/>
    <property type="match status" value="1"/>
</dbReference>
<dbReference type="PROSITE" id="PS51384">
    <property type="entry name" value="FAD_FR"/>
    <property type="match status" value="1"/>
</dbReference>
<dbReference type="InterPro" id="IPR036010">
    <property type="entry name" value="2Fe-2S_ferredoxin-like_sf"/>
</dbReference>